<proteinExistence type="predicted"/>
<name>A0AAD7EGC7_9AGAR</name>
<protein>
    <submittedName>
        <fullName evidence="2">Uncharacterized protein</fullName>
    </submittedName>
</protein>
<gene>
    <name evidence="2" type="ORF">DFH08DRAFT_941706</name>
</gene>
<keyword evidence="3" id="KW-1185">Reference proteome</keyword>
<comment type="caution">
    <text evidence="2">The sequence shown here is derived from an EMBL/GenBank/DDBJ whole genome shotgun (WGS) entry which is preliminary data.</text>
</comment>
<dbReference type="Pfam" id="PF07723">
    <property type="entry name" value="LRR_2"/>
    <property type="match status" value="1"/>
</dbReference>
<feature type="region of interest" description="Disordered" evidence="1">
    <location>
        <begin position="69"/>
        <end position="101"/>
    </location>
</feature>
<evidence type="ECO:0000313" key="3">
    <source>
        <dbReference type="Proteomes" id="UP001218218"/>
    </source>
</evidence>
<accession>A0AAD7EGC7</accession>
<dbReference type="Proteomes" id="UP001218218">
    <property type="component" value="Unassembled WGS sequence"/>
</dbReference>
<reference evidence="2" key="1">
    <citation type="submission" date="2023-03" db="EMBL/GenBank/DDBJ databases">
        <title>Massive genome expansion in bonnet fungi (Mycena s.s.) driven by repeated elements and novel gene families across ecological guilds.</title>
        <authorList>
            <consortium name="Lawrence Berkeley National Laboratory"/>
            <person name="Harder C.B."/>
            <person name="Miyauchi S."/>
            <person name="Viragh M."/>
            <person name="Kuo A."/>
            <person name="Thoen E."/>
            <person name="Andreopoulos B."/>
            <person name="Lu D."/>
            <person name="Skrede I."/>
            <person name="Drula E."/>
            <person name="Henrissat B."/>
            <person name="Morin E."/>
            <person name="Kohler A."/>
            <person name="Barry K."/>
            <person name="LaButti K."/>
            <person name="Morin E."/>
            <person name="Salamov A."/>
            <person name="Lipzen A."/>
            <person name="Mereny Z."/>
            <person name="Hegedus B."/>
            <person name="Baldrian P."/>
            <person name="Stursova M."/>
            <person name="Weitz H."/>
            <person name="Taylor A."/>
            <person name="Grigoriev I.V."/>
            <person name="Nagy L.G."/>
            <person name="Martin F."/>
            <person name="Kauserud H."/>
        </authorList>
    </citation>
    <scope>NUCLEOTIDE SEQUENCE</scope>
    <source>
        <strain evidence="2">CBHHK002</strain>
    </source>
</reference>
<dbReference type="EMBL" id="JARIHO010000048">
    <property type="protein sequence ID" value="KAJ7322989.1"/>
    <property type="molecule type" value="Genomic_DNA"/>
</dbReference>
<sequence length="110" mass="12231">MANVLIVEWDTGNIDISMAVAHTALFPNMKELHLRRICFPDFDELTMLLSACGKPRALSLDRTRVLPHGNGRLWEHPPVDLTGPEEQSPAPKHSTAYGAQDTRFAVQTVP</sequence>
<organism evidence="2 3">
    <name type="scientific">Mycena albidolilacea</name>
    <dbReference type="NCBI Taxonomy" id="1033008"/>
    <lineage>
        <taxon>Eukaryota</taxon>
        <taxon>Fungi</taxon>
        <taxon>Dikarya</taxon>
        <taxon>Basidiomycota</taxon>
        <taxon>Agaricomycotina</taxon>
        <taxon>Agaricomycetes</taxon>
        <taxon>Agaricomycetidae</taxon>
        <taxon>Agaricales</taxon>
        <taxon>Marasmiineae</taxon>
        <taxon>Mycenaceae</taxon>
        <taxon>Mycena</taxon>
    </lineage>
</organism>
<dbReference type="AlphaFoldDB" id="A0AAD7EGC7"/>
<dbReference type="InterPro" id="IPR013101">
    <property type="entry name" value="LRR_PRU1-like"/>
</dbReference>
<evidence type="ECO:0000256" key="1">
    <source>
        <dbReference type="SAM" id="MobiDB-lite"/>
    </source>
</evidence>
<evidence type="ECO:0000313" key="2">
    <source>
        <dbReference type="EMBL" id="KAJ7322989.1"/>
    </source>
</evidence>